<sequence>MLVDKLKSRFEELYPPHRCDKCSLEHAVIPTIMVEIKFEDDVAQVPLMPWEIVGIMGGAARPGQDEPNMDTPANIRILFWGPPGTQATAQPRFLYMN</sequence>
<organism evidence="1">
    <name type="scientific">marine sediment metagenome</name>
    <dbReference type="NCBI Taxonomy" id="412755"/>
    <lineage>
        <taxon>unclassified sequences</taxon>
        <taxon>metagenomes</taxon>
        <taxon>ecological metagenomes</taxon>
    </lineage>
</organism>
<proteinExistence type="predicted"/>
<protein>
    <submittedName>
        <fullName evidence="1">Uncharacterized protein</fullName>
    </submittedName>
</protein>
<dbReference type="AlphaFoldDB" id="A0A0F9PQC9"/>
<comment type="caution">
    <text evidence="1">The sequence shown here is derived from an EMBL/GenBank/DDBJ whole genome shotgun (WGS) entry which is preliminary data.</text>
</comment>
<accession>A0A0F9PQC9</accession>
<gene>
    <name evidence="1" type="ORF">LCGC14_0814020</name>
</gene>
<name>A0A0F9PQC9_9ZZZZ</name>
<reference evidence="1" key="1">
    <citation type="journal article" date="2015" name="Nature">
        <title>Complex archaea that bridge the gap between prokaryotes and eukaryotes.</title>
        <authorList>
            <person name="Spang A."/>
            <person name="Saw J.H."/>
            <person name="Jorgensen S.L."/>
            <person name="Zaremba-Niedzwiedzka K."/>
            <person name="Martijn J."/>
            <person name="Lind A.E."/>
            <person name="van Eijk R."/>
            <person name="Schleper C."/>
            <person name="Guy L."/>
            <person name="Ettema T.J."/>
        </authorList>
    </citation>
    <scope>NUCLEOTIDE SEQUENCE</scope>
</reference>
<evidence type="ECO:0000313" key="1">
    <source>
        <dbReference type="EMBL" id="KKN32414.1"/>
    </source>
</evidence>
<dbReference type="EMBL" id="LAZR01002254">
    <property type="protein sequence ID" value="KKN32414.1"/>
    <property type="molecule type" value="Genomic_DNA"/>
</dbReference>